<evidence type="ECO:0000313" key="2">
    <source>
        <dbReference type="Proteomes" id="UP000199467"/>
    </source>
</evidence>
<evidence type="ECO:0000313" key="1">
    <source>
        <dbReference type="EMBL" id="SDD66984.1"/>
    </source>
</evidence>
<proteinExistence type="predicted"/>
<gene>
    <name evidence="1" type="ORF">SAMN05216576_1263</name>
</gene>
<name>A0A1G6WMF8_9GAMM</name>
<organism evidence="1 2">
    <name type="scientific">Ectopseudomonas chengduensis</name>
    <dbReference type="NCBI Taxonomy" id="489632"/>
    <lineage>
        <taxon>Bacteria</taxon>
        <taxon>Pseudomonadati</taxon>
        <taxon>Pseudomonadota</taxon>
        <taxon>Gammaproteobacteria</taxon>
        <taxon>Pseudomonadales</taxon>
        <taxon>Pseudomonadaceae</taxon>
        <taxon>Ectopseudomonas</taxon>
    </lineage>
</organism>
<accession>A0A1G6WMF8</accession>
<protein>
    <submittedName>
        <fullName evidence="1">Uncharacterized protein</fullName>
    </submittedName>
</protein>
<dbReference type="EMBL" id="FMZQ01000026">
    <property type="protein sequence ID" value="SDD66984.1"/>
    <property type="molecule type" value="Genomic_DNA"/>
</dbReference>
<reference evidence="2" key="1">
    <citation type="submission" date="2016-10" db="EMBL/GenBank/DDBJ databases">
        <authorList>
            <person name="Varghese N."/>
            <person name="Submissions S."/>
        </authorList>
    </citation>
    <scope>NUCLEOTIDE SEQUENCE [LARGE SCALE GENOMIC DNA]</scope>
    <source>
        <strain evidence="2">DSM 26382</strain>
    </source>
</reference>
<dbReference type="Proteomes" id="UP000199467">
    <property type="component" value="Unassembled WGS sequence"/>
</dbReference>
<keyword evidence="2" id="KW-1185">Reference proteome</keyword>
<sequence length="75" mass="8593">MRISVGTNANTHVIKQWDDIKRIQAFFSDAENSVSKLPETERCIAMAKLAQERELVGELDPLQALLEWKGPRERL</sequence>
<dbReference type="AlphaFoldDB" id="A0A1G6WMF8"/>
<dbReference type="RefSeq" id="WP_244155388.1">
    <property type="nucleotide sequence ID" value="NZ_FMZQ01000026.1"/>
</dbReference>